<proteinExistence type="predicted"/>
<keyword evidence="2" id="KW-1185">Reference proteome</keyword>
<dbReference type="InterPro" id="IPR036209">
    <property type="entry name" value="YwmB-like_sf"/>
</dbReference>
<evidence type="ECO:0000313" key="2">
    <source>
        <dbReference type="Proteomes" id="UP000322976"/>
    </source>
</evidence>
<comment type="caution">
    <text evidence="1">The sequence shown here is derived from an EMBL/GenBank/DDBJ whole genome shotgun (WGS) entry which is preliminary data.</text>
</comment>
<dbReference type="RefSeq" id="WP_149545766.1">
    <property type="nucleotide sequence ID" value="NZ_VTPS01000015.1"/>
</dbReference>
<reference evidence="1 2" key="1">
    <citation type="submission" date="2019-08" db="EMBL/GenBank/DDBJ databases">
        <title>Calorimonas adulescens gen. nov., sp. nov., an anaerobic thermophilic bacterium from Sakhalin hot spring.</title>
        <authorList>
            <person name="Khomyakova M.A."/>
            <person name="Merkel A.Y."/>
            <person name="Novikov A."/>
            <person name="Bonch-Osmolovskaya E.A."/>
            <person name="Slobodkin A.I."/>
        </authorList>
    </citation>
    <scope>NUCLEOTIDE SEQUENCE [LARGE SCALE GENOMIC DNA]</scope>
    <source>
        <strain evidence="1 2">A05MB</strain>
    </source>
</reference>
<name>A0A5D8Q956_9THEO</name>
<dbReference type="Gene3D" id="3.30.360.40">
    <property type="entry name" value="YwmB-like"/>
    <property type="match status" value="1"/>
</dbReference>
<dbReference type="SUPFAM" id="SSF143842">
    <property type="entry name" value="YwmB-like"/>
    <property type="match status" value="1"/>
</dbReference>
<protein>
    <recommendedName>
        <fullName evidence="3">YwmB family TATA-box binding protein</fullName>
    </recommendedName>
</protein>
<dbReference type="EMBL" id="VTPS01000015">
    <property type="protein sequence ID" value="TZE81305.1"/>
    <property type="molecule type" value="Genomic_DNA"/>
</dbReference>
<organism evidence="1 2">
    <name type="scientific">Calorimonas adulescens</name>
    <dbReference type="NCBI Taxonomy" id="2606906"/>
    <lineage>
        <taxon>Bacteria</taxon>
        <taxon>Bacillati</taxon>
        <taxon>Bacillota</taxon>
        <taxon>Clostridia</taxon>
        <taxon>Thermoanaerobacterales</taxon>
        <taxon>Thermoanaerobacteraceae</taxon>
        <taxon>Calorimonas</taxon>
    </lineage>
</organism>
<dbReference type="AlphaFoldDB" id="A0A5D8Q956"/>
<dbReference type="InterPro" id="IPR014794">
    <property type="entry name" value="DUF1779"/>
</dbReference>
<dbReference type="Pfam" id="PF08680">
    <property type="entry name" value="DUF1779"/>
    <property type="match status" value="1"/>
</dbReference>
<evidence type="ECO:0008006" key="3">
    <source>
        <dbReference type="Google" id="ProtNLM"/>
    </source>
</evidence>
<evidence type="ECO:0000313" key="1">
    <source>
        <dbReference type="EMBL" id="TZE81305.1"/>
    </source>
</evidence>
<sequence>MRKLIVPALLFLIVTAFVYPEVGGANISKVSIKEALERSGAAFDGAEINGFSLLNEKFMGYRLLEETVENLAQRIGNQNIYRISGIDEEDYRQVTLKGEDNDAAFAITIQTYNLPSGPESYLIVNCYIKDSSEDIGEAYEEVKKCFDALKVKKPQISVILTGHFDKKLSEKDMNTIVSSIMSSLDASYTKNRLYDDMLTMTGYSEKLGEYIELGNEKINLNLAMRYSDSDGKTYLWLGTPVITTDY</sequence>
<dbReference type="Proteomes" id="UP000322976">
    <property type="component" value="Unassembled WGS sequence"/>
</dbReference>
<accession>A0A5D8Q956</accession>
<gene>
    <name evidence="1" type="ORF">FWJ32_09740</name>
</gene>